<organism evidence="4 5">
    <name type="scientific">Favolaschia claudopus</name>
    <dbReference type="NCBI Taxonomy" id="2862362"/>
    <lineage>
        <taxon>Eukaryota</taxon>
        <taxon>Fungi</taxon>
        <taxon>Dikarya</taxon>
        <taxon>Basidiomycota</taxon>
        <taxon>Agaricomycotina</taxon>
        <taxon>Agaricomycetes</taxon>
        <taxon>Agaricomycetidae</taxon>
        <taxon>Agaricales</taxon>
        <taxon>Marasmiineae</taxon>
        <taxon>Mycenaceae</taxon>
        <taxon>Favolaschia</taxon>
    </lineage>
</organism>
<feature type="chain" id="PRO_5043653917" evidence="3">
    <location>
        <begin position="23"/>
        <end position="726"/>
    </location>
</feature>
<reference evidence="4 5" key="1">
    <citation type="journal article" date="2024" name="J Genomics">
        <title>Draft genome sequencing and assembly of Favolaschia claudopus CIRM-BRFM 2984 isolated from oak limbs.</title>
        <authorList>
            <person name="Navarro D."/>
            <person name="Drula E."/>
            <person name="Chaduli D."/>
            <person name="Cazenave R."/>
            <person name="Ahrendt S."/>
            <person name="Wang J."/>
            <person name="Lipzen A."/>
            <person name="Daum C."/>
            <person name="Barry K."/>
            <person name="Grigoriev I.V."/>
            <person name="Favel A."/>
            <person name="Rosso M.N."/>
            <person name="Martin F."/>
        </authorList>
    </citation>
    <scope>NUCLEOTIDE SEQUENCE [LARGE SCALE GENOMIC DNA]</scope>
    <source>
        <strain evidence="4 5">CIRM-BRFM 2984</strain>
    </source>
</reference>
<gene>
    <name evidence="4" type="ORF">R3P38DRAFT_2840380</name>
</gene>
<evidence type="ECO:0000256" key="3">
    <source>
        <dbReference type="SAM" id="SignalP"/>
    </source>
</evidence>
<evidence type="ECO:0000313" key="4">
    <source>
        <dbReference type="EMBL" id="KAK7057279.1"/>
    </source>
</evidence>
<feature type="compositionally biased region" description="Polar residues" evidence="2">
    <location>
        <begin position="84"/>
        <end position="93"/>
    </location>
</feature>
<sequence>MTSVWRWLLFLLNMSFPKGARFLPEKTSDVPGPNSYNLCQESQLDAYKRGAFLEKADRFSKDSPSDIPGPGTYDTVGNGKPDTKPSSKQSTISGDRYAILQRKVEDLERIHNEGKKTHQAEVDRLKLELNRCLKSNTENTERLDKHKKQTAILEARIQDLKKTSLTEQAEIKDLRVKLRMSEHERTQLTGKQGEVAELRKAVQSADSRRRDEIRERDRTISDLEKSLSAEKKRRELLETQLQEVRGTNNTKLEAAHAKAQLLQDQLARSEEAAQEAVDSLAVTEAEAEAKHNSLLDQLEQHRLVLRRATEEYARLAAETVSATRHAKLQHEHGVLQMRTWRLERKLANSEGQLTELVNLIRHTNDTNSLLERQIHDLRDECEFYRQTASQTQEDTSLLVPIYEALTIAMRELHENQSAISRSDALFATKLGQYYRVASDHLHAACVDLDEDLEQVQSESQDLRTELSSALEARESIQDQLVDIRRERDTLTERLATAVNTMEECKLSTDQAEQARVEIESRMKATIQESEAAMSNNKKTINQLTESVKKSRMAEEGLRAEIEILTSELAEADQFQAAYYSLSDEIKSLIARKELAEAEAERLSSFNSEILGHHNPAQKIMYVDRIRRELAEIKHKLAVTESEYDLVAAQNVEFIRELEVYKSASVPLDSKPRTNITRVGRPPLAPLNHIAPLNHTAPSTKSTPPMISMNTDHKPIERVEEDFSFAI</sequence>
<feature type="signal peptide" evidence="3">
    <location>
        <begin position="1"/>
        <end position="22"/>
    </location>
</feature>
<dbReference type="AlphaFoldDB" id="A0AAW0DW04"/>
<evidence type="ECO:0000313" key="5">
    <source>
        <dbReference type="Proteomes" id="UP001362999"/>
    </source>
</evidence>
<feature type="region of interest" description="Disordered" evidence="2">
    <location>
        <begin position="58"/>
        <end position="94"/>
    </location>
</feature>
<feature type="coiled-coil region" evidence="1">
    <location>
        <begin position="360"/>
        <end position="394"/>
    </location>
</feature>
<dbReference type="Proteomes" id="UP001362999">
    <property type="component" value="Unassembled WGS sequence"/>
</dbReference>
<comment type="caution">
    <text evidence="4">The sequence shown here is derived from an EMBL/GenBank/DDBJ whole genome shotgun (WGS) entry which is preliminary data.</text>
</comment>
<name>A0AAW0DW04_9AGAR</name>
<feature type="coiled-coil region" evidence="1">
    <location>
        <begin position="220"/>
        <end position="318"/>
    </location>
</feature>
<dbReference type="EMBL" id="JAWWNJ010000004">
    <property type="protein sequence ID" value="KAK7057279.1"/>
    <property type="molecule type" value="Genomic_DNA"/>
</dbReference>
<evidence type="ECO:0000256" key="2">
    <source>
        <dbReference type="SAM" id="MobiDB-lite"/>
    </source>
</evidence>
<protein>
    <submittedName>
        <fullName evidence="4">Uncharacterized protein</fullName>
    </submittedName>
</protein>
<keyword evidence="3" id="KW-0732">Signal</keyword>
<keyword evidence="5" id="KW-1185">Reference proteome</keyword>
<feature type="coiled-coil region" evidence="1">
    <location>
        <begin position="445"/>
        <end position="493"/>
    </location>
</feature>
<feature type="coiled-coil region" evidence="1">
    <location>
        <begin position="115"/>
        <end position="163"/>
    </location>
</feature>
<accession>A0AAW0DW04</accession>
<keyword evidence="1" id="KW-0175">Coiled coil</keyword>
<proteinExistence type="predicted"/>
<evidence type="ECO:0000256" key="1">
    <source>
        <dbReference type="SAM" id="Coils"/>
    </source>
</evidence>